<gene>
    <name evidence="2" type="ORF">GEV33_002213</name>
</gene>
<organism evidence="2 3">
    <name type="scientific">Tenebrio molitor</name>
    <name type="common">Yellow mealworm beetle</name>
    <dbReference type="NCBI Taxonomy" id="7067"/>
    <lineage>
        <taxon>Eukaryota</taxon>
        <taxon>Metazoa</taxon>
        <taxon>Ecdysozoa</taxon>
        <taxon>Arthropoda</taxon>
        <taxon>Hexapoda</taxon>
        <taxon>Insecta</taxon>
        <taxon>Pterygota</taxon>
        <taxon>Neoptera</taxon>
        <taxon>Endopterygota</taxon>
        <taxon>Coleoptera</taxon>
        <taxon>Polyphaga</taxon>
        <taxon>Cucujiformia</taxon>
        <taxon>Tenebrionidae</taxon>
        <taxon>Tenebrio</taxon>
    </lineage>
</organism>
<feature type="compositionally biased region" description="Polar residues" evidence="1">
    <location>
        <begin position="79"/>
        <end position="88"/>
    </location>
</feature>
<protein>
    <submittedName>
        <fullName evidence="2">Uncharacterized protein</fullName>
    </submittedName>
</protein>
<reference evidence="2" key="2">
    <citation type="submission" date="2021-08" db="EMBL/GenBank/DDBJ databases">
        <authorList>
            <person name="Eriksson T."/>
        </authorList>
    </citation>
    <scope>NUCLEOTIDE SEQUENCE</scope>
    <source>
        <strain evidence="2">Stoneville</strain>
        <tissue evidence="2">Whole head</tissue>
    </source>
</reference>
<name>A0A8J6HW16_TENMO</name>
<dbReference type="EMBL" id="JABDTM020011486">
    <property type="protein sequence ID" value="KAH0820578.1"/>
    <property type="molecule type" value="Genomic_DNA"/>
</dbReference>
<evidence type="ECO:0000313" key="3">
    <source>
        <dbReference type="Proteomes" id="UP000719412"/>
    </source>
</evidence>
<reference evidence="2" key="1">
    <citation type="journal article" date="2020" name="J Insects Food Feed">
        <title>The yellow mealworm (Tenebrio molitor) genome: a resource for the emerging insects as food and feed industry.</title>
        <authorList>
            <person name="Eriksson T."/>
            <person name="Andere A."/>
            <person name="Kelstrup H."/>
            <person name="Emery V."/>
            <person name="Picard C."/>
        </authorList>
    </citation>
    <scope>NUCLEOTIDE SEQUENCE</scope>
    <source>
        <strain evidence="2">Stoneville</strain>
        <tissue evidence="2">Whole head</tissue>
    </source>
</reference>
<accession>A0A8J6HW16</accession>
<comment type="caution">
    <text evidence="2">The sequence shown here is derived from an EMBL/GenBank/DDBJ whole genome shotgun (WGS) entry which is preliminary data.</text>
</comment>
<feature type="region of interest" description="Disordered" evidence="1">
    <location>
        <begin position="1"/>
        <end position="52"/>
    </location>
</feature>
<proteinExistence type="predicted"/>
<sequence length="274" mass="29782">MGLTWACGGGRRRRGAGEGRRLRRRQITALALGELAAEHPAHRGQQPEEDPSAAHTIEVAAEAGHIPLPPERVEKRASSTHQTPPSTQKFEETVRPQRALETLNSAPCAATPREVAVTVVARGWPLPMTGRHTLKNRRDGKFSNWNLIFGTGVGVLKVSASSVIVAQIYSLADHGPVICFVPRYQLLFGSMGASRRPKSRIWPSARCGCSIAFTSPPRFIDCLALTTASPKVSPNKALNTAEALSLVTDYCRRLDPVTDTVATFSALPQKQFLF</sequence>
<evidence type="ECO:0000313" key="2">
    <source>
        <dbReference type="EMBL" id="KAH0820578.1"/>
    </source>
</evidence>
<keyword evidence="3" id="KW-1185">Reference proteome</keyword>
<dbReference type="AlphaFoldDB" id="A0A8J6HW16"/>
<dbReference type="Proteomes" id="UP000719412">
    <property type="component" value="Unassembled WGS sequence"/>
</dbReference>
<feature type="region of interest" description="Disordered" evidence="1">
    <location>
        <begin position="74"/>
        <end position="94"/>
    </location>
</feature>
<evidence type="ECO:0000256" key="1">
    <source>
        <dbReference type="SAM" id="MobiDB-lite"/>
    </source>
</evidence>